<dbReference type="OrthoDB" id="9789567at2"/>
<dbReference type="NCBIfam" id="NF041925">
    <property type="entry name" value="QatC"/>
    <property type="match status" value="1"/>
</dbReference>
<proteinExistence type="predicted"/>
<dbReference type="Proteomes" id="UP000406256">
    <property type="component" value="Unassembled WGS sequence"/>
</dbReference>
<dbReference type="GO" id="GO:0016874">
    <property type="term" value="F:ligase activity"/>
    <property type="evidence" value="ECO:0007669"/>
    <property type="project" value="UniProtKB-KW"/>
</dbReference>
<gene>
    <name evidence="1" type="primary">queC_2</name>
    <name evidence="1" type="ORF">PAN31108_05192</name>
</gene>
<dbReference type="InterPro" id="IPR014729">
    <property type="entry name" value="Rossmann-like_a/b/a_fold"/>
</dbReference>
<name>A0A5E4ZAC7_9BURK</name>
<accession>A0A5E4ZAC7</accession>
<protein>
    <submittedName>
        <fullName evidence="1">7-cyano-7-deazaguanine synthase</fullName>
        <ecNumber evidence="1">6.3.4.20</ecNumber>
    </submittedName>
</protein>
<dbReference type="AlphaFoldDB" id="A0A5E4ZAC7"/>
<evidence type="ECO:0000313" key="1">
    <source>
        <dbReference type="EMBL" id="VVE57365.1"/>
    </source>
</evidence>
<dbReference type="SUPFAM" id="SSF52402">
    <property type="entry name" value="Adenine nucleotide alpha hydrolases-like"/>
    <property type="match status" value="1"/>
</dbReference>
<sequence length="425" mass="45837">MTSVVCCPDYLLPTVIPVGVDYFSLYSNPGRMNVGTIAPGWRHVLSRAGLTPSVQIWDFVSLGLAVAAADLTCLRAGSADGWTRVINLDVHLHDPAPWEVQREALQEMLRFLTGDFWTLNLLPGGEPPPQSTAPLSYDADCVSLLSGGMDSLVGAIDLTAAGRRPLFVSQVAKGDKHTQRAFARALGAADRHFQWNHRVRLTHASERSTRGRSIVFFAFAALASCAIDLPANGRAEVFVPENGFISLNVPLTPGRFGSFSTKTTHPVLLSRLQAIWDAVGIPAQLVSPYSFATKGEMLTNCANQALLQQLVGESTSCGRFGYYNYTHCGRCVPCMVRRGGFIRARMPDTTRTYRFHDLATTGRTTGANDIGAAALAYLRAQAVGASRLFGGALSFADGVNRPLYEGVVQRGLEELGVLLGQHGVV</sequence>
<keyword evidence="2" id="KW-1185">Reference proteome</keyword>
<evidence type="ECO:0000313" key="2">
    <source>
        <dbReference type="Proteomes" id="UP000406256"/>
    </source>
</evidence>
<dbReference type="Gene3D" id="3.40.50.620">
    <property type="entry name" value="HUPs"/>
    <property type="match status" value="1"/>
</dbReference>
<dbReference type="InterPro" id="IPR049676">
    <property type="entry name" value="QatC"/>
</dbReference>
<keyword evidence="1" id="KW-0436">Ligase</keyword>
<dbReference type="EMBL" id="CABPSB010000039">
    <property type="protein sequence ID" value="VVE57365.1"/>
    <property type="molecule type" value="Genomic_DNA"/>
</dbReference>
<organism evidence="1 2">
    <name type="scientific">Pandoraea anhela</name>
    <dbReference type="NCBI Taxonomy" id="2508295"/>
    <lineage>
        <taxon>Bacteria</taxon>
        <taxon>Pseudomonadati</taxon>
        <taxon>Pseudomonadota</taxon>
        <taxon>Betaproteobacteria</taxon>
        <taxon>Burkholderiales</taxon>
        <taxon>Burkholderiaceae</taxon>
        <taxon>Pandoraea</taxon>
    </lineage>
</organism>
<reference evidence="1 2" key="1">
    <citation type="submission" date="2019-08" db="EMBL/GenBank/DDBJ databases">
        <authorList>
            <person name="Peeters C."/>
        </authorList>
    </citation>
    <scope>NUCLEOTIDE SEQUENCE [LARGE SCALE GENOMIC DNA]</scope>
    <source>
        <strain evidence="1 2">LMG 31108</strain>
    </source>
</reference>
<dbReference type="EC" id="6.3.4.20" evidence="1"/>